<evidence type="ECO:0000256" key="1">
    <source>
        <dbReference type="SAM" id="Phobius"/>
    </source>
</evidence>
<reference evidence="2" key="1">
    <citation type="submission" date="2021-02" db="EMBL/GenBank/DDBJ databases">
        <title>Abyssanaerobacter marinus gen.nov., sp., nov, anaerobic bacterium isolated from the Onnuri vent field of Indian Ocean and suggestion of Mogibacteriaceae fam. nov., and proposal of reclassification of ambiguous this family's genus member.</title>
        <authorList>
            <person name="Kim Y.J."/>
            <person name="Yang J.-A."/>
        </authorList>
    </citation>
    <scope>NUCLEOTIDE SEQUENCE</scope>
    <source>
        <strain evidence="2">DSM 2634</strain>
    </source>
</reference>
<feature type="transmembrane region" description="Helical" evidence="1">
    <location>
        <begin position="146"/>
        <end position="168"/>
    </location>
</feature>
<keyword evidence="3" id="KW-1185">Reference proteome</keyword>
<dbReference type="RefSeq" id="WP_206580610.1">
    <property type="nucleotide sequence ID" value="NZ_JAFJZZ010000001.1"/>
</dbReference>
<keyword evidence="1" id="KW-0812">Transmembrane</keyword>
<comment type="caution">
    <text evidence="2">The sequence shown here is derived from an EMBL/GenBank/DDBJ whole genome shotgun (WGS) entry which is preliminary data.</text>
</comment>
<feature type="transmembrane region" description="Helical" evidence="1">
    <location>
        <begin position="47"/>
        <end position="65"/>
    </location>
</feature>
<gene>
    <name evidence="2" type="ORF">JYB65_00385</name>
</gene>
<feature type="transmembrane region" description="Helical" evidence="1">
    <location>
        <begin position="268"/>
        <end position="286"/>
    </location>
</feature>
<feature type="transmembrane region" description="Helical" evidence="1">
    <location>
        <begin position="293"/>
        <end position="315"/>
    </location>
</feature>
<feature type="transmembrane region" description="Helical" evidence="1">
    <location>
        <begin position="230"/>
        <end position="253"/>
    </location>
</feature>
<feature type="transmembrane region" description="Helical" evidence="1">
    <location>
        <begin position="106"/>
        <end position="125"/>
    </location>
</feature>
<dbReference type="InterPro" id="IPR018247">
    <property type="entry name" value="EF_Hand_1_Ca_BS"/>
</dbReference>
<dbReference type="Proteomes" id="UP000664545">
    <property type="component" value="Unassembled WGS sequence"/>
</dbReference>
<accession>A0A939D6N2</accession>
<proteinExistence type="predicted"/>
<protein>
    <submittedName>
        <fullName evidence="2">DUF4153 domain-containing protein</fullName>
    </submittedName>
</protein>
<feature type="transmembrane region" description="Helical" evidence="1">
    <location>
        <begin position="174"/>
        <end position="195"/>
    </location>
</feature>
<feature type="transmembrane region" description="Helical" evidence="1">
    <location>
        <begin position="353"/>
        <end position="370"/>
    </location>
</feature>
<dbReference type="AlphaFoldDB" id="A0A939D6N2"/>
<evidence type="ECO:0000313" key="3">
    <source>
        <dbReference type="Proteomes" id="UP000664545"/>
    </source>
</evidence>
<dbReference type="InterPro" id="IPR025291">
    <property type="entry name" value="DUF4153"/>
</dbReference>
<keyword evidence="1" id="KW-0472">Membrane</keyword>
<dbReference type="EMBL" id="JAFJZZ010000001">
    <property type="protein sequence ID" value="MBN7771818.1"/>
    <property type="molecule type" value="Genomic_DNA"/>
</dbReference>
<organism evidence="2 3">
    <name type="scientific">Clostridium aminobutyricum</name>
    <dbReference type="NCBI Taxonomy" id="33953"/>
    <lineage>
        <taxon>Bacteria</taxon>
        <taxon>Bacillati</taxon>
        <taxon>Bacillota</taxon>
        <taxon>Clostridia</taxon>
        <taxon>Eubacteriales</taxon>
        <taxon>Clostridiaceae</taxon>
        <taxon>Clostridium</taxon>
    </lineage>
</organism>
<feature type="transmembrane region" description="Helical" evidence="1">
    <location>
        <begin position="77"/>
        <end position="94"/>
    </location>
</feature>
<evidence type="ECO:0000313" key="2">
    <source>
        <dbReference type="EMBL" id="MBN7771818.1"/>
    </source>
</evidence>
<feature type="transmembrane region" description="Helical" evidence="1">
    <location>
        <begin position="21"/>
        <end position="41"/>
    </location>
</feature>
<dbReference type="Pfam" id="PF13687">
    <property type="entry name" value="DUF4153"/>
    <property type="match status" value="1"/>
</dbReference>
<dbReference type="PROSITE" id="PS00018">
    <property type="entry name" value="EF_HAND_1"/>
    <property type="match status" value="1"/>
</dbReference>
<name>A0A939D6N2_CLOAM</name>
<keyword evidence="1" id="KW-1133">Transmembrane helix</keyword>
<sequence>MKKIINLANKLKGLNDAVVRYPLTSLFLLAIAAIITISIHSDKNYEEYMWSCIFGAVLCAVLQSAHERFFNKLSKRVALMGIGIILTLSYFLLINNAPEFSMEISIRTWVALMALFVAFMWVPVFRSRFSFNESFMVTFKAFFHSLLYAVVIFLGCSLILAAIDTLIVPINGNAYMDTANIVFVLFYPLFFLSLIPTYPGNRDYEVGLGSFEDRERQLNKAASCPRFLEVLISYIIIPIIEIFSVILVVYIVLNIRGDFWTDNLLEPMLISYAIAILFVYVLCSTLENKFSAWFRLIFPKVLVPIVLFQLVSSLIILRDSGVTHTRYFVILFGIFAILSGVFMSIAPVRKNGVLAAMLIVFSVVAITPPIDAFTISRISQENRLKGVLVQNKMLENNEIKPNGNISDEDKNKIVSSVEYLDALKYTGKISWFPKDFAIYEDFYDTFGFYKYDIPDKEYKNIYVAFNTEKPVAIEEYGYFTRTSVNSNDSGKMTVCTITQQDKTYTMIKEKGGESQKITILDEKNNEIIYFNTNEIFSRYKSYAIDQSRLSEEEATFLVENEKAKLKLLVQEANLSLSPNQPFYYADLYILVQLKE</sequence>
<feature type="transmembrane region" description="Helical" evidence="1">
    <location>
        <begin position="327"/>
        <end position="346"/>
    </location>
</feature>